<proteinExistence type="predicted"/>
<gene>
    <name evidence="1" type="ORF">SAE01_01140</name>
</gene>
<dbReference type="AlphaFoldDB" id="A0A512B6Q5"/>
<name>A0A512B6Q5_9BACT</name>
<comment type="caution">
    <text evidence="1">The sequence shown here is derived from an EMBL/GenBank/DDBJ whole genome shotgun (WGS) entry which is preliminary data.</text>
</comment>
<sequence length="252" mass="29091">MLQTLSEIFKLKTIEIDESGERIPLHSHTSKEQGEFLQDMFDLINPNTSLEVGFAYGISTLFILEKHRQNNSSERCHIVIEPDSYWGAAAVHNIQKEGLIKYLEIKKDFSDRILTSLYLQNHRIQFAYIDTTKRFDIVMQDFYFIDKMTDVGGVVILDDCGGGWPGIQRVARYVNSLPHYKLLGKHGQTRQSVKRSLILGLANISLRLVPLKEQLVETSSFKTNKELGLNYACLAFKKILEDDRKWDWDKSF</sequence>
<dbReference type="SUPFAM" id="SSF53335">
    <property type="entry name" value="S-adenosyl-L-methionine-dependent methyltransferases"/>
    <property type="match status" value="1"/>
</dbReference>
<evidence type="ECO:0000313" key="2">
    <source>
        <dbReference type="Proteomes" id="UP000321513"/>
    </source>
</evidence>
<evidence type="ECO:0008006" key="3">
    <source>
        <dbReference type="Google" id="ProtNLM"/>
    </source>
</evidence>
<organism evidence="1 2">
    <name type="scientific">Segetibacter aerophilus</name>
    <dbReference type="NCBI Taxonomy" id="670293"/>
    <lineage>
        <taxon>Bacteria</taxon>
        <taxon>Pseudomonadati</taxon>
        <taxon>Bacteroidota</taxon>
        <taxon>Chitinophagia</taxon>
        <taxon>Chitinophagales</taxon>
        <taxon>Chitinophagaceae</taxon>
        <taxon>Segetibacter</taxon>
    </lineage>
</organism>
<dbReference type="Pfam" id="PF13578">
    <property type="entry name" value="Methyltransf_24"/>
    <property type="match status" value="1"/>
</dbReference>
<protein>
    <recommendedName>
        <fullName evidence="3">O-methyltransferase</fullName>
    </recommendedName>
</protein>
<dbReference type="Gene3D" id="3.40.50.150">
    <property type="entry name" value="Vaccinia Virus protein VP39"/>
    <property type="match status" value="1"/>
</dbReference>
<keyword evidence="2" id="KW-1185">Reference proteome</keyword>
<accession>A0A512B6Q5</accession>
<reference evidence="1 2" key="1">
    <citation type="submission" date="2019-07" db="EMBL/GenBank/DDBJ databases">
        <title>Whole genome shotgun sequence of Segetibacter aerophilus NBRC 106135.</title>
        <authorList>
            <person name="Hosoyama A."/>
            <person name="Uohara A."/>
            <person name="Ohji S."/>
            <person name="Ichikawa N."/>
        </authorList>
    </citation>
    <scope>NUCLEOTIDE SEQUENCE [LARGE SCALE GENOMIC DNA]</scope>
    <source>
        <strain evidence="1 2">NBRC 106135</strain>
    </source>
</reference>
<dbReference type="EMBL" id="BJYT01000001">
    <property type="protein sequence ID" value="GEO07618.1"/>
    <property type="molecule type" value="Genomic_DNA"/>
</dbReference>
<dbReference type="OrthoDB" id="9799672at2"/>
<dbReference type="RefSeq" id="WP_147201582.1">
    <property type="nucleotide sequence ID" value="NZ_BJYT01000001.1"/>
</dbReference>
<dbReference type="InterPro" id="IPR029063">
    <property type="entry name" value="SAM-dependent_MTases_sf"/>
</dbReference>
<dbReference type="Proteomes" id="UP000321513">
    <property type="component" value="Unassembled WGS sequence"/>
</dbReference>
<evidence type="ECO:0000313" key="1">
    <source>
        <dbReference type="EMBL" id="GEO07618.1"/>
    </source>
</evidence>